<feature type="compositionally biased region" description="Pro residues" evidence="1">
    <location>
        <begin position="74"/>
        <end position="92"/>
    </location>
</feature>
<feature type="region of interest" description="Disordered" evidence="1">
    <location>
        <begin position="186"/>
        <end position="294"/>
    </location>
</feature>
<feature type="compositionally biased region" description="Acidic residues" evidence="1">
    <location>
        <begin position="186"/>
        <end position="196"/>
    </location>
</feature>
<name>A0A2H1H383_ZYMTR</name>
<feature type="compositionally biased region" description="Acidic residues" evidence="1">
    <location>
        <begin position="252"/>
        <end position="265"/>
    </location>
</feature>
<feature type="compositionally biased region" description="Low complexity" evidence="1">
    <location>
        <begin position="278"/>
        <end position="287"/>
    </location>
</feature>
<gene>
    <name evidence="2" type="ORF">ZT1E4_G10234</name>
</gene>
<organism evidence="2 3">
    <name type="scientific">Zymoseptoria tritici ST99CH_1E4</name>
    <dbReference type="NCBI Taxonomy" id="1276532"/>
    <lineage>
        <taxon>Eukaryota</taxon>
        <taxon>Fungi</taxon>
        <taxon>Dikarya</taxon>
        <taxon>Ascomycota</taxon>
        <taxon>Pezizomycotina</taxon>
        <taxon>Dothideomycetes</taxon>
        <taxon>Dothideomycetidae</taxon>
        <taxon>Mycosphaerellales</taxon>
        <taxon>Mycosphaerellaceae</taxon>
        <taxon>Zymoseptoria</taxon>
    </lineage>
</organism>
<feature type="region of interest" description="Disordered" evidence="1">
    <location>
        <begin position="1"/>
        <end position="28"/>
    </location>
</feature>
<dbReference type="AlphaFoldDB" id="A0A2H1H383"/>
<evidence type="ECO:0000256" key="1">
    <source>
        <dbReference type="SAM" id="MobiDB-lite"/>
    </source>
</evidence>
<proteinExistence type="predicted"/>
<evidence type="ECO:0000313" key="3">
    <source>
        <dbReference type="Proteomes" id="UP000245764"/>
    </source>
</evidence>
<accession>A0A2H1H383</accession>
<dbReference type="Proteomes" id="UP000245764">
    <property type="component" value="Chromosome 11"/>
</dbReference>
<reference evidence="3" key="1">
    <citation type="submission" date="2017-05" db="EMBL/GenBank/DDBJ databases">
        <authorList>
            <person name="Song R."/>
            <person name="Chenine A.L."/>
            <person name="Ruprecht R.M."/>
        </authorList>
    </citation>
    <scope>NUCLEOTIDE SEQUENCE [LARGE SCALE GENOMIC DNA]</scope>
</reference>
<protein>
    <submittedName>
        <fullName evidence="2">Uncharacterized protein</fullName>
    </submittedName>
</protein>
<feature type="region of interest" description="Disordered" evidence="1">
    <location>
        <begin position="58"/>
        <end position="138"/>
    </location>
</feature>
<sequence length="294" mass="31144">MHFDPYLSPPLPSSPPSASPTPPPVSTTIDYKTLAAQKDRVNDSLRLKNANLERALAEVKKANSRQKSLLPPHSSLPPPSPSRPPIPPTPPPTKRDARGNKFVPPTYDRPTRDIWGGVHAADNSPHAPTPAPPRKLGPWAQYEADGGWVPPFFRYTPEVKVRERRGMPCDGLGVGVGGTFGEVGEEVGGVEEEEREETQRLEIGAGWVGGEVDDGDGVVGGKDGDGGDEGEEEEEKGVAAIEAELEAWMGEGGDEGEGGGEEVSPEMEKTTAPLDGKPSASPSTSPPKQESDGQ</sequence>
<feature type="compositionally biased region" description="Pro residues" evidence="1">
    <location>
        <begin position="7"/>
        <end position="25"/>
    </location>
</feature>
<feature type="compositionally biased region" description="Acidic residues" evidence="1">
    <location>
        <begin position="226"/>
        <end position="235"/>
    </location>
</feature>
<evidence type="ECO:0000313" key="2">
    <source>
        <dbReference type="EMBL" id="SMR60269.1"/>
    </source>
</evidence>
<dbReference type="EMBL" id="LT854263">
    <property type="protein sequence ID" value="SMR60269.1"/>
    <property type="molecule type" value="Genomic_DNA"/>
</dbReference>